<evidence type="ECO:0000313" key="1">
    <source>
        <dbReference type="EMBL" id="PCH34734.1"/>
    </source>
</evidence>
<gene>
    <name evidence="1" type="ORF">WOLCODRAFT_165778</name>
</gene>
<evidence type="ECO:0008006" key="3">
    <source>
        <dbReference type="Google" id="ProtNLM"/>
    </source>
</evidence>
<dbReference type="AlphaFoldDB" id="A0A2H3JDF9"/>
<organism evidence="1 2">
    <name type="scientific">Wolfiporia cocos (strain MD-104)</name>
    <name type="common">Brown rot fungus</name>
    <dbReference type="NCBI Taxonomy" id="742152"/>
    <lineage>
        <taxon>Eukaryota</taxon>
        <taxon>Fungi</taxon>
        <taxon>Dikarya</taxon>
        <taxon>Basidiomycota</taxon>
        <taxon>Agaricomycotina</taxon>
        <taxon>Agaricomycetes</taxon>
        <taxon>Polyporales</taxon>
        <taxon>Phaeolaceae</taxon>
        <taxon>Wolfiporia</taxon>
    </lineage>
</organism>
<reference evidence="1 2" key="1">
    <citation type="journal article" date="2012" name="Science">
        <title>The Paleozoic origin of enzymatic lignin decomposition reconstructed from 31 fungal genomes.</title>
        <authorList>
            <person name="Floudas D."/>
            <person name="Binder M."/>
            <person name="Riley R."/>
            <person name="Barry K."/>
            <person name="Blanchette R.A."/>
            <person name="Henrissat B."/>
            <person name="Martinez A.T."/>
            <person name="Otillar R."/>
            <person name="Spatafora J.W."/>
            <person name="Yadav J.S."/>
            <person name="Aerts A."/>
            <person name="Benoit I."/>
            <person name="Boyd A."/>
            <person name="Carlson A."/>
            <person name="Copeland A."/>
            <person name="Coutinho P.M."/>
            <person name="de Vries R.P."/>
            <person name="Ferreira P."/>
            <person name="Findley K."/>
            <person name="Foster B."/>
            <person name="Gaskell J."/>
            <person name="Glotzer D."/>
            <person name="Gorecki P."/>
            <person name="Heitman J."/>
            <person name="Hesse C."/>
            <person name="Hori C."/>
            <person name="Igarashi K."/>
            <person name="Jurgens J.A."/>
            <person name="Kallen N."/>
            <person name="Kersten P."/>
            <person name="Kohler A."/>
            <person name="Kuees U."/>
            <person name="Kumar T.K.A."/>
            <person name="Kuo A."/>
            <person name="LaButti K."/>
            <person name="Larrondo L.F."/>
            <person name="Lindquist E."/>
            <person name="Ling A."/>
            <person name="Lombard V."/>
            <person name="Lucas S."/>
            <person name="Lundell T."/>
            <person name="Martin R."/>
            <person name="McLaughlin D.J."/>
            <person name="Morgenstern I."/>
            <person name="Morin E."/>
            <person name="Murat C."/>
            <person name="Nagy L.G."/>
            <person name="Nolan M."/>
            <person name="Ohm R.A."/>
            <person name="Patyshakuliyeva A."/>
            <person name="Rokas A."/>
            <person name="Ruiz-Duenas F.J."/>
            <person name="Sabat G."/>
            <person name="Salamov A."/>
            <person name="Samejima M."/>
            <person name="Schmutz J."/>
            <person name="Slot J.C."/>
            <person name="St John F."/>
            <person name="Stenlid J."/>
            <person name="Sun H."/>
            <person name="Sun S."/>
            <person name="Syed K."/>
            <person name="Tsang A."/>
            <person name="Wiebenga A."/>
            <person name="Young D."/>
            <person name="Pisabarro A."/>
            <person name="Eastwood D.C."/>
            <person name="Martin F."/>
            <person name="Cullen D."/>
            <person name="Grigoriev I.V."/>
            <person name="Hibbett D.S."/>
        </authorList>
    </citation>
    <scope>NUCLEOTIDE SEQUENCE [LARGE SCALE GENOMIC DNA]</scope>
    <source>
        <strain evidence="1 2">MD-104</strain>
    </source>
</reference>
<name>A0A2H3JDF9_WOLCO</name>
<keyword evidence="2" id="KW-1185">Reference proteome</keyword>
<protein>
    <recommendedName>
        <fullName evidence="3">F-box domain-containing protein</fullName>
    </recommendedName>
</protein>
<proteinExistence type="predicted"/>
<dbReference type="OrthoDB" id="3041002at2759"/>
<evidence type="ECO:0000313" key="2">
    <source>
        <dbReference type="Proteomes" id="UP000218811"/>
    </source>
</evidence>
<dbReference type="EMBL" id="KB467832">
    <property type="protein sequence ID" value="PCH34734.1"/>
    <property type="molecule type" value="Genomic_DNA"/>
</dbReference>
<accession>A0A2H3JDF9</accession>
<dbReference type="Proteomes" id="UP000218811">
    <property type="component" value="Unassembled WGS sequence"/>
</dbReference>
<sequence>MARIQFTIFPDADPPCNQTALDDQYEYENDQARADGQSFVALADSFEDLLLVEKAVSGGISSEGTTRYENRDFLPDVPMDDPRPAVMFVNETSASRMPLEIWEQIIDQLANDPAALVATEAVCRAWGTRSSFLLNRARWGWGYINDKKEAVYLARFARASPRHRQTLHAVSAYGRWDDDVKDKLPSLAHFADIVSMLAGLDLPKVSNLGLHNGEWKVGTIPNNMFLHLSAFTYVTKLTLVHITLPTVMVLGRLVCALHGLEELHFDDLSFVDGRLPPAHKRWDRPQDLQKLTVRALDSPTISLEVYCALIATKLAVPYKELMLLNNSLEIIQSSLLQRILHSAGPSLQFACIDISPLLHMESPDMNAGYVIEHHLNLSRNTHLEELWIHPTLDLDVGSVERSKLFSAVIRYISLTSPSALEKVKVQMTAYSIAREHESSEDHILLDVCCGLSPLDRLLSPVRYSRLTTLMLEISCDSDLYRKVRKMWSKLAATWFPALHARDIIHIRLLPGSLGRSGEPSEAEEPLDSMDDV</sequence>